<dbReference type="InterPro" id="IPR001124">
    <property type="entry name" value="Lipid-bd_serum_glycop_C"/>
</dbReference>
<comment type="caution">
    <text evidence="4">The sequence shown here is derived from an EMBL/GenBank/DDBJ whole genome shotgun (WGS) entry which is preliminary data.</text>
</comment>
<dbReference type="InterPro" id="IPR017942">
    <property type="entry name" value="Lipid-bd_serum_glycop_N"/>
</dbReference>
<dbReference type="EMBL" id="VXAO01000314">
    <property type="protein sequence ID" value="NXL46075.1"/>
    <property type="molecule type" value="Genomic_DNA"/>
</dbReference>
<feature type="signal peptide" evidence="1">
    <location>
        <begin position="1"/>
        <end position="20"/>
    </location>
</feature>
<sequence length="478" mass="50085">TMPPALGIALLYALLTPSLSQPKDAVLRLSKGLLSDALTGSLRQGNTLQGALGEVPLGSGRGLLGNGGLLGGGGLLGVLGEGGLLSTVQGLTGLRIVELTLPRVSLRLLPGIGVHLNLYTRVALNAKSLLGLLDIAVEVNITSRVRLTMDGTGYPKLVTERCNTLLGGIKVRLLRGLLPIVDNLLASVLNRLLPNLLCPVVDVALGLVNDQLGLVNSLVPLGLLGSIQYTVSSLPLVTGQFLEVDLNTVVGRVAGGLVDYPLGKPESVPTPPRVPVPPLPPMADASSSQLGLSVNFLSSVLSVLQKEGALDLDISTGMFPELPPLTTATLGALVPAVFEAYPEPCELLLKITVPEAPVVILKENKGVIQLTVTAEVMVIHPDDVQRSLCLLNIDTSLLAQFSVKDNKLKINVSLENDPLSLLQVSLLEMLVGQIFDVAFLPAMNSVLGAGVPLPRLLNIDFTNADINVIEVSARSVPR</sequence>
<dbReference type="SUPFAM" id="SSF55394">
    <property type="entry name" value="Bactericidal permeability-increasing protein, BPI"/>
    <property type="match status" value="2"/>
</dbReference>
<keyword evidence="5" id="KW-1185">Reference proteome</keyword>
<dbReference type="PANTHER" id="PTHR46019:SF4">
    <property type="entry name" value="BPI FOLD-CONTAINING FAMILY B MEMBER 4"/>
    <property type="match status" value="1"/>
</dbReference>
<feature type="domain" description="Lipid-binding serum glycoprotein C-terminal" evidence="3">
    <location>
        <begin position="282"/>
        <end position="473"/>
    </location>
</feature>
<feature type="non-terminal residue" evidence="4">
    <location>
        <position position="1"/>
    </location>
</feature>
<protein>
    <submittedName>
        <fullName evidence="4">BPIB4 protein</fullName>
    </submittedName>
</protein>
<keyword evidence="1" id="KW-0732">Signal</keyword>
<evidence type="ECO:0000313" key="4">
    <source>
        <dbReference type="EMBL" id="NXL46075.1"/>
    </source>
</evidence>
<name>A0A7L0STZ8_PODPO</name>
<dbReference type="SMART" id="SM00328">
    <property type="entry name" value="BPI1"/>
    <property type="match status" value="1"/>
</dbReference>
<dbReference type="Gene3D" id="3.15.20.10">
    <property type="entry name" value="Bactericidal permeability-increasing protein, domain 2"/>
    <property type="match status" value="1"/>
</dbReference>
<evidence type="ECO:0000259" key="2">
    <source>
        <dbReference type="SMART" id="SM00328"/>
    </source>
</evidence>
<dbReference type="Gene3D" id="3.15.10.10">
    <property type="entry name" value="Bactericidal permeability-increasing protein, domain 1"/>
    <property type="match status" value="1"/>
</dbReference>
<dbReference type="InterPro" id="IPR051660">
    <property type="entry name" value="BPI_fold-BPI/LBP"/>
</dbReference>
<dbReference type="GO" id="GO:0008289">
    <property type="term" value="F:lipid binding"/>
    <property type="evidence" value="ECO:0007669"/>
    <property type="project" value="InterPro"/>
</dbReference>
<evidence type="ECO:0000313" key="5">
    <source>
        <dbReference type="Proteomes" id="UP000555275"/>
    </source>
</evidence>
<dbReference type="OrthoDB" id="9905567at2759"/>
<dbReference type="Pfam" id="PF01273">
    <property type="entry name" value="LBP_BPI_CETP"/>
    <property type="match status" value="1"/>
</dbReference>
<proteinExistence type="predicted"/>
<dbReference type="InterPro" id="IPR017943">
    <property type="entry name" value="Bactericidal_perm-incr_a/b_dom"/>
</dbReference>
<dbReference type="PANTHER" id="PTHR46019">
    <property type="entry name" value="BPI FOLD-CONTAINING FAMILY B MEMBER 4-RELATED"/>
    <property type="match status" value="1"/>
</dbReference>
<dbReference type="Pfam" id="PF02886">
    <property type="entry name" value="LBP_BPI_CETP_C"/>
    <property type="match status" value="1"/>
</dbReference>
<dbReference type="Proteomes" id="UP000555275">
    <property type="component" value="Unassembled WGS sequence"/>
</dbReference>
<dbReference type="SMART" id="SM00329">
    <property type="entry name" value="BPI2"/>
    <property type="match status" value="1"/>
</dbReference>
<evidence type="ECO:0000259" key="3">
    <source>
        <dbReference type="SMART" id="SM00329"/>
    </source>
</evidence>
<reference evidence="4 5" key="1">
    <citation type="submission" date="2019-09" db="EMBL/GenBank/DDBJ databases">
        <title>Bird 10,000 Genomes (B10K) Project - Family phase.</title>
        <authorList>
            <person name="Zhang G."/>
        </authorList>
    </citation>
    <scope>NUCLEOTIDE SEQUENCE [LARGE SCALE GENOMIC DNA]</scope>
    <source>
        <strain evidence="4">B10K-DU-009-04</strain>
        <tissue evidence="4">Mixed tissue sample</tissue>
    </source>
</reference>
<feature type="non-terminal residue" evidence="4">
    <location>
        <position position="478"/>
    </location>
</feature>
<feature type="chain" id="PRO_5029686658" evidence="1">
    <location>
        <begin position="21"/>
        <end position="478"/>
    </location>
</feature>
<dbReference type="AlphaFoldDB" id="A0A7L0STZ8"/>
<accession>A0A7L0STZ8</accession>
<evidence type="ECO:0000256" key="1">
    <source>
        <dbReference type="SAM" id="SignalP"/>
    </source>
</evidence>
<organism evidence="4 5">
    <name type="scientific">Podilymbus podiceps</name>
    <name type="common">Pied-billed grebe</name>
    <dbReference type="NCBI Taxonomy" id="9252"/>
    <lineage>
        <taxon>Eukaryota</taxon>
        <taxon>Metazoa</taxon>
        <taxon>Chordata</taxon>
        <taxon>Craniata</taxon>
        <taxon>Vertebrata</taxon>
        <taxon>Euteleostomi</taxon>
        <taxon>Archelosauria</taxon>
        <taxon>Archosauria</taxon>
        <taxon>Dinosauria</taxon>
        <taxon>Saurischia</taxon>
        <taxon>Theropoda</taxon>
        <taxon>Coelurosauria</taxon>
        <taxon>Aves</taxon>
        <taxon>Neognathae</taxon>
        <taxon>Neoaves</taxon>
        <taxon>Mirandornithes</taxon>
        <taxon>Podicipediformes</taxon>
        <taxon>Podicipedidae</taxon>
        <taxon>Podilymbus</taxon>
    </lineage>
</organism>
<feature type="domain" description="Lipid-binding serum glycoprotein N-terminal" evidence="2">
    <location>
        <begin position="28"/>
        <end position="255"/>
    </location>
</feature>
<gene>
    <name evidence="4" type="primary">Bpifb4_0</name>
    <name evidence="4" type="ORF">PODPOD_R03128</name>
</gene>